<dbReference type="PANTHER" id="PTHR30055:SF234">
    <property type="entry name" value="HTH-TYPE TRANSCRIPTIONAL REGULATOR BETI"/>
    <property type="match status" value="1"/>
</dbReference>
<keyword evidence="8" id="KW-1185">Reference proteome</keyword>
<evidence type="ECO:0000259" key="6">
    <source>
        <dbReference type="PROSITE" id="PS50977"/>
    </source>
</evidence>
<comment type="caution">
    <text evidence="7">The sequence shown here is derived from an EMBL/GenBank/DDBJ whole genome shotgun (WGS) entry which is preliminary data.</text>
</comment>
<gene>
    <name evidence="7" type="ORF">JS533_006300</name>
</gene>
<dbReference type="PANTHER" id="PTHR30055">
    <property type="entry name" value="HTH-TYPE TRANSCRIPTIONAL REGULATOR RUTR"/>
    <property type="match status" value="1"/>
</dbReference>
<sequence length="237" mass="26448">MQEHVQGGAQERQVKPRKHRPETEQKRREIIAAAAEVFGEKGFNDGTLEEIAERTGLTRAGVLHHFGSKRALLMEVVKNRDVSGGVQRERAHVDHGEDWFRHLAATADDNAKHPGMVRLFTMVSGESAVEKNASMPYFRDRYRDLRNDLMASFVQMAKERKATINMAEAEMASSAIIAVMDGLQYQWLLQQGEGDGETANSPEGDGVAIDLAEYTRYAINVIVAAVLEHHDDPPLIQ</sequence>
<accession>A0ABS9VUV4</accession>
<evidence type="ECO:0000313" key="7">
    <source>
        <dbReference type="EMBL" id="MCH9275883.1"/>
    </source>
</evidence>
<dbReference type="Gene3D" id="1.10.357.10">
    <property type="entry name" value="Tetracycline Repressor, domain 2"/>
    <property type="match status" value="1"/>
</dbReference>
<dbReference type="InterPro" id="IPR001647">
    <property type="entry name" value="HTH_TetR"/>
</dbReference>
<keyword evidence="2 4" id="KW-0238">DNA-binding</keyword>
<evidence type="ECO:0000256" key="4">
    <source>
        <dbReference type="PROSITE-ProRule" id="PRU00335"/>
    </source>
</evidence>
<dbReference type="EMBL" id="JAFEJT020000020">
    <property type="protein sequence ID" value="MCH9275883.1"/>
    <property type="molecule type" value="Genomic_DNA"/>
</dbReference>
<evidence type="ECO:0000256" key="5">
    <source>
        <dbReference type="SAM" id="MobiDB-lite"/>
    </source>
</evidence>
<dbReference type="Pfam" id="PF00440">
    <property type="entry name" value="TetR_N"/>
    <property type="match status" value="1"/>
</dbReference>
<dbReference type="InterPro" id="IPR036271">
    <property type="entry name" value="Tet_transcr_reg_TetR-rel_C_sf"/>
</dbReference>
<organism evidence="7 8">
    <name type="scientific">Bifidobacterium amazonense</name>
    <dbReference type="NCBI Taxonomy" id="2809027"/>
    <lineage>
        <taxon>Bacteria</taxon>
        <taxon>Bacillati</taxon>
        <taxon>Actinomycetota</taxon>
        <taxon>Actinomycetes</taxon>
        <taxon>Bifidobacteriales</taxon>
        <taxon>Bifidobacteriaceae</taxon>
        <taxon>Bifidobacterium</taxon>
    </lineage>
</organism>
<keyword evidence="1" id="KW-0805">Transcription regulation</keyword>
<dbReference type="InterPro" id="IPR009057">
    <property type="entry name" value="Homeodomain-like_sf"/>
</dbReference>
<reference evidence="7 8" key="1">
    <citation type="journal article" date="2021" name="Environ. Microbiol.">
        <title>Genetic insights into the dark matter of the mammalian gut microbiota through targeted genome reconstruction.</title>
        <authorList>
            <person name="Lugli G.A."/>
            <person name="Alessandri G."/>
            <person name="Milani C."/>
            <person name="Viappiani A."/>
            <person name="Fontana F."/>
            <person name="Tarracchini C."/>
            <person name="Mancabelli L."/>
            <person name="Argentini C."/>
            <person name="Ruiz L."/>
            <person name="Margolles A."/>
            <person name="van Sinderen D."/>
            <person name="Turroni F."/>
            <person name="Ventura M."/>
        </authorList>
    </citation>
    <scope>NUCLEOTIDE SEQUENCE [LARGE SCALE GENOMIC DNA]</scope>
    <source>
        <strain evidence="7 8">MA1</strain>
    </source>
</reference>
<dbReference type="PRINTS" id="PR00455">
    <property type="entry name" value="HTHTETR"/>
</dbReference>
<dbReference type="InterPro" id="IPR050109">
    <property type="entry name" value="HTH-type_TetR-like_transc_reg"/>
</dbReference>
<dbReference type="SUPFAM" id="SSF48498">
    <property type="entry name" value="Tetracyclin repressor-like, C-terminal domain"/>
    <property type="match status" value="1"/>
</dbReference>
<feature type="domain" description="HTH tetR-type" evidence="6">
    <location>
        <begin position="24"/>
        <end position="84"/>
    </location>
</feature>
<feature type="region of interest" description="Disordered" evidence="5">
    <location>
        <begin position="1"/>
        <end position="25"/>
    </location>
</feature>
<dbReference type="RefSeq" id="WP_241513589.1">
    <property type="nucleotide sequence ID" value="NZ_JAFEJT020000020.1"/>
</dbReference>
<name>A0ABS9VUV4_9BIFI</name>
<dbReference type="PROSITE" id="PS50977">
    <property type="entry name" value="HTH_TETR_2"/>
    <property type="match status" value="1"/>
</dbReference>
<proteinExistence type="predicted"/>
<reference evidence="7 8" key="2">
    <citation type="journal article" date="2021" name="Syst. Appl. Microbiol.">
        <title>Phylogenetic classification of ten novel species belonging to the genus Bifidobacterium comprising B. phasiani sp. nov., B. pongonis sp. nov., B. saguinibicoloris sp. nov., B. colobi sp. nov., B. simiiventris sp. nov., B. santillanense sp. nov., B. miconis sp. nov., B. amazonense sp. nov., B. pluvialisilvae sp. nov., and B. miconisargentati sp. nov.</title>
        <authorList>
            <person name="Lugli G.A."/>
            <person name="Calvete-Torre I."/>
            <person name="Alessandri G."/>
            <person name="Milani C."/>
            <person name="Turroni F."/>
            <person name="Laiolo P."/>
            <person name="Ossiprandi M.C."/>
            <person name="Margolles A."/>
            <person name="Ruiz L."/>
            <person name="Ventura M."/>
        </authorList>
    </citation>
    <scope>NUCLEOTIDE SEQUENCE [LARGE SCALE GENOMIC DNA]</scope>
    <source>
        <strain evidence="7 8">MA1</strain>
    </source>
</reference>
<feature type="DNA-binding region" description="H-T-H motif" evidence="4">
    <location>
        <begin position="47"/>
        <end position="66"/>
    </location>
</feature>
<evidence type="ECO:0000256" key="2">
    <source>
        <dbReference type="ARBA" id="ARBA00023125"/>
    </source>
</evidence>
<dbReference type="SUPFAM" id="SSF46689">
    <property type="entry name" value="Homeodomain-like"/>
    <property type="match status" value="1"/>
</dbReference>
<evidence type="ECO:0000256" key="1">
    <source>
        <dbReference type="ARBA" id="ARBA00023015"/>
    </source>
</evidence>
<dbReference type="Proteomes" id="UP000710815">
    <property type="component" value="Unassembled WGS sequence"/>
</dbReference>
<protein>
    <submittedName>
        <fullName evidence="7">TetR/AcrR family transcriptional regulator</fullName>
    </submittedName>
</protein>
<keyword evidence="3" id="KW-0804">Transcription</keyword>
<evidence type="ECO:0000313" key="8">
    <source>
        <dbReference type="Proteomes" id="UP000710815"/>
    </source>
</evidence>
<evidence type="ECO:0000256" key="3">
    <source>
        <dbReference type="ARBA" id="ARBA00023163"/>
    </source>
</evidence>